<keyword evidence="1" id="KW-0472">Membrane</keyword>
<keyword evidence="1" id="KW-0812">Transmembrane</keyword>
<proteinExistence type="predicted"/>
<dbReference type="EMBL" id="CP114006">
    <property type="protein sequence ID" value="WAN63555.1"/>
    <property type="molecule type" value="Genomic_DNA"/>
</dbReference>
<accession>A0ABY7BSG5</accession>
<dbReference type="Proteomes" id="UP001164727">
    <property type="component" value="Chromosome"/>
</dbReference>
<sequence>MYILFYFFKINHGLKVLKKAYLGLVHHLCYFFFFLFANFLWESKYYPYNMINPDKKGILGDILKFSREKQGYSYLFLNIFLLVIIFYFFILWYS</sequence>
<evidence type="ECO:0000256" key="1">
    <source>
        <dbReference type="SAM" id="Phobius"/>
    </source>
</evidence>
<keyword evidence="3" id="KW-1185">Reference proteome</keyword>
<feature type="transmembrane region" description="Helical" evidence="1">
    <location>
        <begin position="20"/>
        <end position="41"/>
    </location>
</feature>
<organism evidence="2 3">
    <name type="scientific">Candidatus Phytoplasma rubi</name>
    <dbReference type="NCBI Taxonomy" id="399025"/>
    <lineage>
        <taxon>Bacteria</taxon>
        <taxon>Bacillati</taxon>
        <taxon>Mycoplasmatota</taxon>
        <taxon>Mollicutes</taxon>
        <taxon>Acholeplasmatales</taxon>
        <taxon>Acholeplasmataceae</taxon>
        <taxon>Candidatus Phytoplasma</taxon>
        <taxon>16SrV (Elm yellows group)</taxon>
    </lineage>
</organism>
<evidence type="ECO:0000313" key="2">
    <source>
        <dbReference type="EMBL" id="WAN63555.1"/>
    </source>
</evidence>
<evidence type="ECO:0000313" key="3">
    <source>
        <dbReference type="Proteomes" id="UP001164727"/>
    </source>
</evidence>
<keyword evidence="1" id="KW-1133">Transmembrane helix</keyword>
<reference evidence="2 3" key="1">
    <citation type="journal article" date="2023" name="Microbiol. Resour. Announc.">
        <title>Complete Genome of 'Candidatus Phytoplasma rubi' RS, a Phytopathogenic Bacterium Associated with Rubus Stunt Disease.</title>
        <authorList>
            <person name="Duckeck D."/>
            <person name="Zubert C."/>
            <person name="Bohm J.W."/>
            <person name="Carminati G."/>
            <person name="Schneider B."/>
            <person name="Kube M."/>
        </authorList>
    </citation>
    <scope>NUCLEOTIDE SEQUENCE [LARGE SCALE GENOMIC DNA]</scope>
    <source>
        <strain evidence="2 3">RS</strain>
    </source>
</reference>
<gene>
    <name evidence="2" type="ORF">RS022_07280</name>
</gene>
<name>A0ABY7BSG5_9MOLU</name>
<feature type="transmembrane region" description="Helical" evidence="1">
    <location>
        <begin position="72"/>
        <end position="93"/>
    </location>
</feature>
<protein>
    <submittedName>
        <fullName evidence="2">Uncharacterized protein</fullName>
    </submittedName>
</protein>